<evidence type="ECO:0000256" key="1">
    <source>
        <dbReference type="SAM" id="SignalP"/>
    </source>
</evidence>
<feature type="chain" id="PRO_5008771971" description="Secreted protein" evidence="1">
    <location>
        <begin position="20"/>
        <end position="122"/>
    </location>
</feature>
<keyword evidence="1" id="KW-0732">Signal</keyword>
<sequence length="122" mass="13003">MLSIRYLFFFALVAGSADAFRGISGQSLQPFPHNCAEISRFDAARRDRDQRSESLSPPLRSSALRASMECDVSSSNAVGAAKQAVVLEEGIKSSSAVITNEATGFSWIPVGGTSKGRSVEQC</sequence>
<reference evidence="2 4" key="1">
    <citation type="journal article" date="2012" name="Nature">
        <title>Algal genomes reveal evolutionary mosaicism and the fate of nucleomorphs.</title>
        <authorList>
            <consortium name="DOE Joint Genome Institute"/>
            <person name="Curtis B.A."/>
            <person name="Tanifuji G."/>
            <person name="Burki F."/>
            <person name="Gruber A."/>
            <person name="Irimia M."/>
            <person name="Maruyama S."/>
            <person name="Arias M.C."/>
            <person name="Ball S.G."/>
            <person name="Gile G.H."/>
            <person name="Hirakawa Y."/>
            <person name="Hopkins J.F."/>
            <person name="Kuo A."/>
            <person name="Rensing S.A."/>
            <person name="Schmutz J."/>
            <person name="Symeonidi A."/>
            <person name="Elias M."/>
            <person name="Eveleigh R.J."/>
            <person name="Herman E.K."/>
            <person name="Klute M.J."/>
            <person name="Nakayama T."/>
            <person name="Obornik M."/>
            <person name="Reyes-Prieto A."/>
            <person name="Armbrust E.V."/>
            <person name="Aves S.J."/>
            <person name="Beiko R.G."/>
            <person name="Coutinho P."/>
            <person name="Dacks J.B."/>
            <person name="Durnford D.G."/>
            <person name="Fast N.M."/>
            <person name="Green B.R."/>
            <person name="Grisdale C.J."/>
            <person name="Hempel F."/>
            <person name="Henrissat B."/>
            <person name="Hoppner M.P."/>
            <person name="Ishida K."/>
            <person name="Kim E."/>
            <person name="Koreny L."/>
            <person name="Kroth P.G."/>
            <person name="Liu Y."/>
            <person name="Malik S.B."/>
            <person name="Maier U.G."/>
            <person name="McRose D."/>
            <person name="Mock T."/>
            <person name="Neilson J.A."/>
            <person name="Onodera N.T."/>
            <person name="Poole A.M."/>
            <person name="Pritham E.J."/>
            <person name="Richards T.A."/>
            <person name="Rocap G."/>
            <person name="Roy S.W."/>
            <person name="Sarai C."/>
            <person name="Schaack S."/>
            <person name="Shirato S."/>
            <person name="Slamovits C.H."/>
            <person name="Spencer D.F."/>
            <person name="Suzuki S."/>
            <person name="Worden A.Z."/>
            <person name="Zauner S."/>
            <person name="Barry K."/>
            <person name="Bell C."/>
            <person name="Bharti A.K."/>
            <person name="Crow J.A."/>
            <person name="Grimwood J."/>
            <person name="Kramer R."/>
            <person name="Lindquist E."/>
            <person name="Lucas S."/>
            <person name="Salamov A."/>
            <person name="McFadden G.I."/>
            <person name="Lane C.E."/>
            <person name="Keeling P.J."/>
            <person name="Gray M.W."/>
            <person name="Grigoriev I.V."/>
            <person name="Archibald J.M."/>
        </authorList>
    </citation>
    <scope>NUCLEOTIDE SEQUENCE</scope>
    <source>
        <strain evidence="2 4">CCMP2712</strain>
    </source>
</reference>
<organism evidence="2">
    <name type="scientific">Guillardia theta (strain CCMP2712)</name>
    <name type="common">Cryptophyte</name>
    <dbReference type="NCBI Taxonomy" id="905079"/>
    <lineage>
        <taxon>Eukaryota</taxon>
        <taxon>Cryptophyceae</taxon>
        <taxon>Pyrenomonadales</taxon>
        <taxon>Geminigeraceae</taxon>
        <taxon>Guillardia</taxon>
    </lineage>
</organism>
<dbReference type="Proteomes" id="UP000011087">
    <property type="component" value="Unassembled WGS sequence"/>
</dbReference>
<evidence type="ECO:0000313" key="4">
    <source>
        <dbReference type="Proteomes" id="UP000011087"/>
    </source>
</evidence>
<evidence type="ECO:0008006" key="5">
    <source>
        <dbReference type="Google" id="ProtNLM"/>
    </source>
</evidence>
<dbReference type="RefSeq" id="XP_005840458.1">
    <property type="nucleotide sequence ID" value="XM_005840401.1"/>
</dbReference>
<dbReference type="EMBL" id="JH992970">
    <property type="protein sequence ID" value="EKX53478.1"/>
    <property type="molecule type" value="Genomic_DNA"/>
</dbReference>
<dbReference type="KEGG" id="gtt:GUITHDRAFT_150417"/>
<proteinExistence type="predicted"/>
<accession>L1JZE5</accession>
<keyword evidence="4" id="KW-1185">Reference proteome</keyword>
<dbReference type="HOGENOM" id="CLU_2032707_0_0_1"/>
<evidence type="ECO:0000313" key="2">
    <source>
        <dbReference type="EMBL" id="EKX53478.1"/>
    </source>
</evidence>
<reference evidence="3" key="3">
    <citation type="submission" date="2016-03" db="UniProtKB">
        <authorList>
            <consortium name="EnsemblProtists"/>
        </authorList>
    </citation>
    <scope>IDENTIFICATION</scope>
</reference>
<gene>
    <name evidence="2" type="ORF">GUITHDRAFT_150417</name>
</gene>
<feature type="non-terminal residue" evidence="2">
    <location>
        <position position="122"/>
    </location>
</feature>
<dbReference type="GeneID" id="17309858"/>
<dbReference type="PaxDb" id="55529-EKX53478"/>
<dbReference type="AlphaFoldDB" id="L1JZE5"/>
<name>L1JZE5_GUITC</name>
<dbReference type="EnsemblProtists" id="EKX53478">
    <property type="protein sequence ID" value="EKX53478"/>
    <property type="gene ID" value="GUITHDRAFT_150417"/>
</dbReference>
<feature type="signal peptide" evidence="1">
    <location>
        <begin position="1"/>
        <end position="19"/>
    </location>
</feature>
<reference evidence="4" key="2">
    <citation type="submission" date="2012-11" db="EMBL/GenBank/DDBJ databases">
        <authorList>
            <person name="Kuo A."/>
            <person name="Curtis B.A."/>
            <person name="Tanifuji G."/>
            <person name="Burki F."/>
            <person name="Gruber A."/>
            <person name="Irimia M."/>
            <person name="Maruyama S."/>
            <person name="Arias M.C."/>
            <person name="Ball S.G."/>
            <person name="Gile G.H."/>
            <person name="Hirakawa Y."/>
            <person name="Hopkins J.F."/>
            <person name="Rensing S.A."/>
            <person name="Schmutz J."/>
            <person name="Symeonidi A."/>
            <person name="Elias M."/>
            <person name="Eveleigh R.J."/>
            <person name="Herman E.K."/>
            <person name="Klute M.J."/>
            <person name="Nakayama T."/>
            <person name="Obornik M."/>
            <person name="Reyes-Prieto A."/>
            <person name="Armbrust E.V."/>
            <person name="Aves S.J."/>
            <person name="Beiko R.G."/>
            <person name="Coutinho P."/>
            <person name="Dacks J.B."/>
            <person name="Durnford D.G."/>
            <person name="Fast N.M."/>
            <person name="Green B.R."/>
            <person name="Grisdale C."/>
            <person name="Hempe F."/>
            <person name="Henrissat B."/>
            <person name="Hoppner M.P."/>
            <person name="Ishida K.-I."/>
            <person name="Kim E."/>
            <person name="Koreny L."/>
            <person name="Kroth P.G."/>
            <person name="Liu Y."/>
            <person name="Malik S.-B."/>
            <person name="Maier U.G."/>
            <person name="McRose D."/>
            <person name="Mock T."/>
            <person name="Neilson J.A."/>
            <person name="Onodera N.T."/>
            <person name="Poole A.M."/>
            <person name="Pritham E.J."/>
            <person name="Richards T.A."/>
            <person name="Rocap G."/>
            <person name="Roy S.W."/>
            <person name="Sarai C."/>
            <person name="Schaack S."/>
            <person name="Shirato S."/>
            <person name="Slamovits C.H."/>
            <person name="Spencer D.F."/>
            <person name="Suzuki S."/>
            <person name="Worden A.Z."/>
            <person name="Zauner S."/>
            <person name="Barry K."/>
            <person name="Bell C."/>
            <person name="Bharti A.K."/>
            <person name="Crow J.A."/>
            <person name="Grimwood J."/>
            <person name="Kramer R."/>
            <person name="Lindquist E."/>
            <person name="Lucas S."/>
            <person name="Salamov A."/>
            <person name="McFadden G.I."/>
            <person name="Lane C.E."/>
            <person name="Keeling P.J."/>
            <person name="Gray M.W."/>
            <person name="Grigoriev I.V."/>
            <person name="Archibald J.M."/>
        </authorList>
    </citation>
    <scope>NUCLEOTIDE SEQUENCE</scope>
    <source>
        <strain evidence="4">CCMP2712</strain>
    </source>
</reference>
<protein>
    <recommendedName>
        <fullName evidence="5">Secreted protein</fullName>
    </recommendedName>
</protein>
<evidence type="ECO:0000313" key="3">
    <source>
        <dbReference type="EnsemblProtists" id="EKX53478"/>
    </source>
</evidence>